<evidence type="ECO:0000256" key="4">
    <source>
        <dbReference type="ARBA" id="ARBA00035286"/>
    </source>
</evidence>
<dbReference type="SUPFAM" id="SSF54843">
    <property type="entry name" value="Ribosomal protein L22"/>
    <property type="match status" value="1"/>
</dbReference>
<dbReference type="GO" id="GO:0006412">
    <property type="term" value="P:translation"/>
    <property type="evidence" value="ECO:0007669"/>
    <property type="project" value="InterPro"/>
</dbReference>
<evidence type="ECO:0000256" key="5">
    <source>
        <dbReference type="ARBA" id="ARBA00035506"/>
    </source>
</evidence>
<keyword evidence="2 6" id="KW-0689">Ribosomal protein</keyword>
<accession>A0AAW0SUY8</accession>
<gene>
    <name evidence="7" type="ORF">O3P69_019130</name>
</gene>
<dbReference type="PANTHER" id="PTHR13501:SF8">
    <property type="entry name" value="LARGE RIBOSOMAL SUBUNIT PROTEIN UL22M"/>
    <property type="match status" value="1"/>
</dbReference>
<keyword evidence="3 6" id="KW-0687">Ribonucleoprotein</keyword>
<dbReference type="AlphaFoldDB" id="A0AAW0SUY8"/>
<name>A0AAW0SUY8_SCYPA</name>
<dbReference type="GO" id="GO:0003735">
    <property type="term" value="F:structural constituent of ribosome"/>
    <property type="evidence" value="ECO:0007669"/>
    <property type="project" value="InterPro"/>
</dbReference>
<organism evidence="7 8">
    <name type="scientific">Scylla paramamosain</name>
    <name type="common">Mud crab</name>
    <dbReference type="NCBI Taxonomy" id="85552"/>
    <lineage>
        <taxon>Eukaryota</taxon>
        <taxon>Metazoa</taxon>
        <taxon>Ecdysozoa</taxon>
        <taxon>Arthropoda</taxon>
        <taxon>Crustacea</taxon>
        <taxon>Multicrustacea</taxon>
        <taxon>Malacostraca</taxon>
        <taxon>Eumalacostraca</taxon>
        <taxon>Eucarida</taxon>
        <taxon>Decapoda</taxon>
        <taxon>Pleocyemata</taxon>
        <taxon>Brachyura</taxon>
        <taxon>Eubrachyura</taxon>
        <taxon>Portunoidea</taxon>
        <taxon>Portunidae</taxon>
        <taxon>Portuninae</taxon>
        <taxon>Scylla</taxon>
    </lineage>
</organism>
<sequence>MAIRDHYVEYPSNLWVSESFVGRGLVYRGYRRHARRRFGKVEYKHCHYFVTLEEGDPPQQYYTYQAKLTPEEMLQEYLKELRKRNVPFAI</sequence>
<evidence type="ECO:0000313" key="7">
    <source>
        <dbReference type="EMBL" id="KAK8379090.1"/>
    </source>
</evidence>
<keyword evidence="8" id="KW-1185">Reference proteome</keyword>
<evidence type="ECO:0000313" key="8">
    <source>
        <dbReference type="Proteomes" id="UP001487740"/>
    </source>
</evidence>
<protein>
    <recommendedName>
        <fullName evidence="4">Large ribosomal subunit protein uL22m</fullName>
    </recommendedName>
    <alternativeName>
        <fullName evidence="5">39S ribosomal protein L22, mitochondrial</fullName>
    </alternativeName>
</protein>
<dbReference type="Gene3D" id="3.90.470.10">
    <property type="entry name" value="Ribosomal protein L22/L17"/>
    <property type="match status" value="1"/>
</dbReference>
<dbReference type="Pfam" id="PF00237">
    <property type="entry name" value="Ribosomal_L22"/>
    <property type="match status" value="1"/>
</dbReference>
<dbReference type="PANTHER" id="PTHR13501">
    <property type="entry name" value="CHLOROPLAST 50S RIBOSOMAL PROTEIN L22-RELATED"/>
    <property type="match status" value="1"/>
</dbReference>
<evidence type="ECO:0000256" key="6">
    <source>
        <dbReference type="RuleBase" id="RU004005"/>
    </source>
</evidence>
<dbReference type="Proteomes" id="UP001487740">
    <property type="component" value="Unassembled WGS sequence"/>
</dbReference>
<evidence type="ECO:0000256" key="1">
    <source>
        <dbReference type="ARBA" id="ARBA00009451"/>
    </source>
</evidence>
<dbReference type="InterPro" id="IPR036394">
    <property type="entry name" value="Ribosomal_uL22_sf"/>
</dbReference>
<comment type="similarity">
    <text evidence="1 6">Belongs to the universal ribosomal protein uL22 family.</text>
</comment>
<dbReference type="InterPro" id="IPR001063">
    <property type="entry name" value="Ribosomal_uL22"/>
</dbReference>
<dbReference type="GO" id="GO:0005762">
    <property type="term" value="C:mitochondrial large ribosomal subunit"/>
    <property type="evidence" value="ECO:0007669"/>
    <property type="project" value="TreeGrafter"/>
</dbReference>
<evidence type="ECO:0000256" key="2">
    <source>
        <dbReference type="ARBA" id="ARBA00022980"/>
    </source>
</evidence>
<dbReference type="InterPro" id="IPR047867">
    <property type="entry name" value="Ribosomal_uL22_bac/org-type"/>
</dbReference>
<comment type="caution">
    <text evidence="7">The sequence shown here is derived from an EMBL/GenBank/DDBJ whole genome shotgun (WGS) entry which is preliminary data.</text>
</comment>
<proteinExistence type="inferred from homology"/>
<reference evidence="7 8" key="1">
    <citation type="submission" date="2023-03" db="EMBL/GenBank/DDBJ databases">
        <title>High-quality genome of Scylla paramamosain provides insights in environmental adaptation.</title>
        <authorList>
            <person name="Zhang L."/>
        </authorList>
    </citation>
    <scope>NUCLEOTIDE SEQUENCE [LARGE SCALE GENOMIC DNA]</scope>
    <source>
        <strain evidence="7">LZ_2023a</strain>
        <tissue evidence="7">Muscle</tissue>
    </source>
</reference>
<evidence type="ECO:0000256" key="3">
    <source>
        <dbReference type="ARBA" id="ARBA00023274"/>
    </source>
</evidence>
<dbReference type="EMBL" id="JARAKH010000043">
    <property type="protein sequence ID" value="KAK8379090.1"/>
    <property type="molecule type" value="Genomic_DNA"/>
</dbReference>